<proteinExistence type="predicted"/>
<feature type="transmembrane region" description="Helical" evidence="1">
    <location>
        <begin position="110"/>
        <end position="129"/>
    </location>
</feature>
<dbReference type="Proteomes" id="UP000603200">
    <property type="component" value="Unassembled WGS sequence"/>
</dbReference>
<keyword evidence="1" id="KW-0472">Membrane</keyword>
<dbReference type="PANTHER" id="PTHR36974:SF1">
    <property type="entry name" value="DOXX FAMILY MEMBRANE PROTEIN"/>
    <property type="match status" value="1"/>
</dbReference>
<keyword evidence="3" id="KW-1185">Reference proteome</keyword>
<keyword evidence="1" id="KW-0812">Transmembrane</keyword>
<evidence type="ECO:0000256" key="1">
    <source>
        <dbReference type="SAM" id="Phobius"/>
    </source>
</evidence>
<reference evidence="2 3" key="1">
    <citation type="submission" date="2021-01" db="EMBL/GenBank/DDBJ databases">
        <title>Whole genome shotgun sequence of Actinoplanes humidus NBRC 14915.</title>
        <authorList>
            <person name="Komaki H."/>
            <person name="Tamura T."/>
        </authorList>
    </citation>
    <scope>NUCLEOTIDE SEQUENCE [LARGE SCALE GENOMIC DNA]</scope>
    <source>
        <strain evidence="2 3">NBRC 14915</strain>
    </source>
</reference>
<name>A0ABQ3ZUE7_9ACTN</name>
<gene>
    <name evidence="2" type="ORF">Ahu01nite_052660</name>
</gene>
<keyword evidence="1" id="KW-1133">Transmembrane helix</keyword>
<dbReference type="EMBL" id="BOMN01000067">
    <property type="protein sequence ID" value="GIE22164.1"/>
    <property type="molecule type" value="Genomic_DNA"/>
</dbReference>
<comment type="caution">
    <text evidence="2">The sequence shown here is derived from an EMBL/GenBank/DDBJ whole genome shotgun (WGS) entry which is preliminary data.</text>
</comment>
<dbReference type="RefSeq" id="WP_239159139.1">
    <property type="nucleotide sequence ID" value="NZ_BAAATV010000002.1"/>
</dbReference>
<evidence type="ECO:0000313" key="2">
    <source>
        <dbReference type="EMBL" id="GIE22164.1"/>
    </source>
</evidence>
<sequence length="136" mass="14550">MLRVIGQVALGAFLLVAGTTHLTVARDEFQAQVPPWLPLNPGFVVIASGVVEIALGLALLAAWRQPLRGLTGAVVALFFLAVLPGNIAQLTEHRDAFGLNTDTARAVRLLFQPLLILWALTTTHAVATLRSLRTPV</sequence>
<feature type="transmembrane region" description="Helical" evidence="1">
    <location>
        <begin position="41"/>
        <end position="63"/>
    </location>
</feature>
<accession>A0ABQ3ZUE7</accession>
<organism evidence="2 3">
    <name type="scientific">Winogradskya humida</name>
    <dbReference type="NCBI Taxonomy" id="113566"/>
    <lineage>
        <taxon>Bacteria</taxon>
        <taxon>Bacillati</taxon>
        <taxon>Actinomycetota</taxon>
        <taxon>Actinomycetes</taxon>
        <taxon>Micromonosporales</taxon>
        <taxon>Micromonosporaceae</taxon>
        <taxon>Winogradskya</taxon>
    </lineage>
</organism>
<dbReference type="PANTHER" id="PTHR36974">
    <property type="entry name" value="MEMBRANE PROTEIN-RELATED"/>
    <property type="match status" value="1"/>
</dbReference>
<protein>
    <submittedName>
        <fullName evidence="2">Membrane protein</fullName>
    </submittedName>
</protein>
<feature type="transmembrane region" description="Helical" evidence="1">
    <location>
        <begin position="70"/>
        <end position="90"/>
    </location>
</feature>
<evidence type="ECO:0000313" key="3">
    <source>
        <dbReference type="Proteomes" id="UP000603200"/>
    </source>
</evidence>